<comment type="caution">
    <text evidence="1">The sequence shown here is derived from an EMBL/GenBank/DDBJ whole genome shotgun (WGS) entry which is preliminary data.</text>
</comment>
<dbReference type="AlphaFoldDB" id="A0A9Q0T6T1"/>
<proteinExistence type="predicted"/>
<reference evidence="1" key="1">
    <citation type="submission" date="2022-11" db="EMBL/GenBank/DDBJ databases">
        <authorList>
            <person name="Hyden B.L."/>
            <person name="Feng K."/>
            <person name="Yates T."/>
            <person name="Jawdy S."/>
            <person name="Smart L.B."/>
            <person name="Muchero W."/>
        </authorList>
    </citation>
    <scope>NUCLEOTIDE SEQUENCE</scope>
    <source>
        <tissue evidence="1">Shoot tip</tissue>
    </source>
</reference>
<keyword evidence="2" id="KW-1185">Reference proteome</keyword>
<accession>A0A9Q0T6T1</accession>
<dbReference type="Proteomes" id="UP001151752">
    <property type="component" value="Chromosome 1"/>
</dbReference>
<evidence type="ECO:0000313" key="2">
    <source>
        <dbReference type="Proteomes" id="UP001151752"/>
    </source>
</evidence>
<protein>
    <submittedName>
        <fullName evidence="1">Uncharacterized protein</fullName>
    </submittedName>
</protein>
<organism evidence="1 2">
    <name type="scientific">Salix koriyanagi</name>
    <dbReference type="NCBI Taxonomy" id="2511006"/>
    <lineage>
        <taxon>Eukaryota</taxon>
        <taxon>Viridiplantae</taxon>
        <taxon>Streptophyta</taxon>
        <taxon>Embryophyta</taxon>
        <taxon>Tracheophyta</taxon>
        <taxon>Spermatophyta</taxon>
        <taxon>Magnoliopsida</taxon>
        <taxon>eudicotyledons</taxon>
        <taxon>Gunneridae</taxon>
        <taxon>Pentapetalae</taxon>
        <taxon>rosids</taxon>
        <taxon>fabids</taxon>
        <taxon>Malpighiales</taxon>
        <taxon>Salicaceae</taxon>
        <taxon>Saliceae</taxon>
        <taxon>Salix</taxon>
    </lineage>
</organism>
<name>A0A9Q0T6T1_9ROSI</name>
<reference evidence="1" key="2">
    <citation type="journal article" date="2023" name="Int. J. Mol. Sci.">
        <title>De Novo Assembly and Annotation of 11 Diverse Shrub Willow (Salix) Genomes Reveals Novel Gene Organization in Sex-Linked Regions.</title>
        <authorList>
            <person name="Hyden B."/>
            <person name="Feng K."/>
            <person name="Yates T.B."/>
            <person name="Jawdy S."/>
            <person name="Cereghino C."/>
            <person name="Smart L.B."/>
            <person name="Muchero W."/>
        </authorList>
    </citation>
    <scope>NUCLEOTIDE SEQUENCE</scope>
    <source>
        <tissue evidence="1">Shoot tip</tissue>
    </source>
</reference>
<sequence length="55" mass="6235">MCSMICLEFQATLAVRDLGRLVRGSNELNVCRHNLIENALNIRMKSKGSFLNEPK</sequence>
<dbReference type="EMBL" id="JAPFFM010000016">
    <property type="protein sequence ID" value="KAJ6702575.1"/>
    <property type="molecule type" value="Genomic_DNA"/>
</dbReference>
<gene>
    <name evidence="1" type="ORF">OIU74_013681</name>
</gene>
<evidence type="ECO:0000313" key="1">
    <source>
        <dbReference type="EMBL" id="KAJ6702575.1"/>
    </source>
</evidence>